<dbReference type="SUPFAM" id="SSF103473">
    <property type="entry name" value="MFS general substrate transporter"/>
    <property type="match status" value="1"/>
</dbReference>
<evidence type="ECO:0000256" key="2">
    <source>
        <dbReference type="ARBA" id="ARBA00022448"/>
    </source>
</evidence>
<feature type="transmembrane region" description="Helical" evidence="6">
    <location>
        <begin position="46"/>
        <end position="65"/>
    </location>
</feature>
<dbReference type="PANTHER" id="PTHR23504">
    <property type="entry name" value="MAJOR FACILITATOR SUPERFAMILY DOMAIN-CONTAINING PROTEIN 10"/>
    <property type="match status" value="1"/>
</dbReference>
<evidence type="ECO:0000256" key="5">
    <source>
        <dbReference type="ARBA" id="ARBA00023136"/>
    </source>
</evidence>
<dbReference type="InterPro" id="IPR036259">
    <property type="entry name" value="MFS_trans_sf"/>
</dbReference>
<proteinExistence type="predicted"/>
<dbReference type="AlphaFoldDB" id="F0W0B5"/>
<keyword evidence="3 6" id="KW-0812">Transmembrane</keyword>
<reference evidence="7" key="2">
    <citation type="submission" date="2011-02" db="EMBL/GenBank/DDBJ databases">
        <authorList>
            <person name="MacLean D."/>
        </authorList>
    </citation>
    <scope>NUCLEOTIDE SEQUENCE</scope>
</reference>
<reference evidence="7" key="1">
    <citation type="journal article" date="2011" name="PLoS Biol.">
        <title>Gene gain and loss during evolution of obligate parasitism in the white rust pathogen of Arabidopsis thaliana.</title>
        <authorList>
            <person name="Kemen E."/>
            <person name="Gardiner A."/>
            <person name="Schultz-Larsen T."/>
            <person name="Kemen A.C."/>
            <person name="Balmuth A.L."/>
            <person name="Robert-Seilaniantz A."/>
            <person name="Bailey K."/>
            <person name="Holub E."/>
            <person name="Studholme D.J."/>
            <person name="Maclean D."/>
            <person name="Jones J.D."/>
        </authorList>
    </citation>
    <scope>NUCLEOTIDE SEQUENCE</scope>
</reference>
<dbReference type="PANTHER" id="PTHR23504:SF1">
    <property type="entry name" value="GH21943P-RELATED"/>
    <property type="match status" value="1"/>
</dbReference>
<sequence>MVFIIKSGPIWPYFIFQLISDGFQIISIGSASIADFVPPQDRARAFGLNMAFMLVGYSLSSLVEIRLSKYHVLTLSAILHVFRWLFSLFFIFETLPSSARKQSFRWSQCLNPLRSFSILNRTSSYRKLTGLIGLVSFAASGMRQIQPFYLNTTANFTDSDIARHFLIYGVSCILAQTCCLPTLMRFCGQEKGVVIISFFFYIIPCLTYVLLVWYPYKWIVFATDGFSGIQVLSHTAITSLFSTSSALQEQGRLQGAIVGNEGAAGLDAYFAIYFVHRLLLNGDFSGVLPSECQVACSSSEDNCESSECIQIFRYPGCRRYGRAITLERKFM</sequence>
<dbReference type="EMBL" id="FR824049">
    <property type="protein sequence ID" value="CCA14487.1"/>
    <property type="molecule type" value="Genomic_DNA"/>
</dbReference>
<keyword evidence="5 6" id="KW-0472">Membrane</keyword>
<accession>F0W0B5</accession>
<keyword evidence="2" id="KW-0813">Transport</keyword>
<feature type="transmembrane region" description="Helical" evidence="6">
    <location>
        <begin position="128"/>
        <end position="145"/>
    </location>
</feature>
<gene>
    <name evidence="7" type="primary">AlNc14C4G558</name>
    <name evidence="7" type="ORF">ALNC14_006300</name>
</gene>
<evidence type="ECO:0000256" key="4">
    <source>
        <dbReference type="ARBA" id="ARBA00022989"/>
    </source>
</evidence>
<comment type="subcellular location">
    <subcellularLocation>
        <location evidence="1">Membrane</location>
        <topology evidence="1">Multi-pass membrane protein</topology>
    </subcellularLocation>
</comment>
<name>F0W0B5_9STRA</name>
<feature type="transmembrane region" description="Helical" evidence="6">
    <location>
        <begin position="12"/>
        <end position="34"/>
    </location>
</feature>
<feature type="transmembrane region" description="Helical" evidence="6">
    <location>
        <begin position="71"/>
        <end position="92"/>
    </location>
</feature>
<organism evidence="7">
    <name type="scientific">Albugo laibachii Nc14</name>
    <dbReference type="NCBI Taxonomy" id="890382"/>
    <lineage>
        <taxon>Eukaryota</taxon>
        <taxon>Sar</taxon>
        <taxon>Stramenopiles</taxon>
        <taxon>Oomycota</taxon>
        <taxon>Peronosporomycetes</taxon>
        <taxon>Albuginales</taxon>
        <taxon>Albuginaceae</taxon>
        <taxon>Albugo</taxon>
    </lineage>
</organism>
<feature type="transmembrane region" description="Helical" evidence="6">
    <location>
        <begin position="165"/>
        <end position="186"/>
    </location>
</feature>
<evidence type="ECO:0000313" key="7">
    <source>
        <dbReference type="EMBL" id="CCA14487.1"/>
    </source>
</evidence>
<protein>
    <submittedName>
        <fullName evidence="7">Major Facilitator Superfamily (MFS) putative</fullName>
    </submittedName>
</protein>
<evidence type="ECO:0000256" key="3">
    <source>
        <dbReference type="ARBA" id="ARBA00022692"/>
    </source>
</evidence>
<evidence type="ECO:0000256" key="1">
    <source>
        <dbReference type="ARBA" id="ARBA00004141"/>
    </source>
</evidence>
<dbReference type="HOGENOM" id="CLU_840481_0_0_1"/>
<dbReference type="Gene3D" id="1.20.1250.20">
    <property type="entry name" value="MFS general substrate transporter like domains"/>
    <property type="match status" value="1"/>
</dbReference>
<dbReference type="GO" id="GO:0016020">
    <property type="term" value="C:membrane"/>
    <property type="evidence" value="ECO:0007669"/>
    <property type="project" value="UniProtKB-SubCell"/>
</dbReference>
<keyword evidence="4 6" id="KW-1133">Transmembrane helix</keyword>
<evidence type="ECO:0000256" key="6">
    <source>
        <dbReference type="SAM" id="Phobius"/>
    </source>
</evidence>
<feature type="transmembrane region" description="Helical" evidence="6">
    <location>
        <begin position="193"/>
        <end position="216"/>
    </location>
</feature>